<dbReference type="Proteomes" id="UP000316270">
    <property type="component" value="Chromosome 6"/>
</dbReference>
<reference evidence="2 3" key="1">
    <citation type="submission" date="2019-07" db="EMBL/GenBank/DDBJ databases">
        <title>Finished genome of Venturia effusa.</title>
        <authorList>
            <person name="Young C.A."/>
            <person name="Cox M.P."/>
            <person name="Ganley A.R.D."/>
            <person name="David W.J."/>
        </authorList>
    </citation>
    <scope>NUCLEOTIDE SEQUENCE [LARGE SCALE GENOMIC DNA]</scope>
    <source>
        <strain evidence="3">albino</strain>
    </source>
</reference>
<feature type="compositionally biased region" description="Polar residues" evidence="1">
    <location>
        <begin position="37"/>
        <end position="47"/>
    </location>
</feature>
<protein>
    <submittedName>
        <fullName evidence="2">Uncharacterized protein</fullName>
    </submittedName>
</protein>
<accession>A0A517L7R4</accession>
<evidence type="ECO:0000313" key="2">
    <source>
        <dbReference type="EMBL" id="QDS71668.1"/>
    </source>
</evidence>
<name>A0A517L7R4_9PEZI</name>
<gene>
    <name evidence="2" type="ORF">FKW77_007933</name>
</gene>
<proteinExistence type="predicted"/>
<organism evidence="2 3">
    <name type="scientific">Venturia effusa</name>
    <dbReference type="NCBI Taxonomy" id="50376"/>
    <lineage>
        <taxon>Eukaryota</taxon>
        <taxon>Fungi</taxon>
        <taxon>Dikarya</taxon>
        <taxon>Ascomycota</taxon>
        <taxon>Pezizomycotina</taxon>
        <taxon>Dothideomycetes</taxon>
        <taxon>Pleosporomycetidae</taxon>
        <taxon>Venturiales</taxon>
        <taxon>Venturiaceae</taxon>
        <taxon>Venturia</taxon>
    </lineage>
</organism>
<dbReference type="AlphaFoldDB" id="A0A517L7R4"/>
<dbReference type="EMBL" id="CP042190">
    <property type="protein sequence ID" value="QDS71668.1"/>
    <property type="molecule type" value="Genomic_DNA"/>
</dbReference>
<evidence type="ECO:0000256" key="1">
    <source>
        <dbReference type="SAM" id="MobiDB-lite"/>
    </source>
</evidence>
<evidence type="ECO:0000313" key="3">
    <source>
        <dbReference type="Proteomes" id="UP000316270"/>
    </source>
</evidence>
<sequence length="292" mass="33402">MGQSQSNTHVHDDVDAGQLPRQGSITTQADQFPAIDNTKNPKATPQNLLDLPPEITVRIAAYAQADCLECQKNDTRDDQIAVLWRSFENMAAAARTEAIELGLGLEQMVDPKSGHPIVHVVHYIGPKAGYNVTATKLHPIFRVCRRFRRERDDFIRSIHFQVNLRDKAYIPWAIRDALIAILKEFEHLPMLRHLKIAFYNTDEGHRPLQRYYTCTTDPFRVVDTKQVSEWYSKVLHGATDVHWADREIRAGGSLTPESWLSFVYELRDADIAVAMARIKVWRDDPSDPIHEP</sequence>
<feature type="region of interest" description="Disordered" evidence="1">
    <location>
        <begin position="1"/>
        <end position="20"/>
    </location>
</feature>
<feature type="region of interest" description="Disordered" evidence="1">
    <location>
        <begin position="29"/>
        <end position="48"/>
    </location>
</feature>
<keyword evidence="3" id="KW-1185">Reference proteome</keyword>